<proteinExistence type="predicted"/>
<dbReference type="Proteomes" id="UP000178774">
    <property type="component" value="Unassembled WGS sequence"/>
</dbReference>
<sequence length="70" mass="8106">MKTKIDDEKLIDGIQKILIETGNENTSREYATRLLEITNLIIEVASGEFECSKCKEKFQIYLARPDKNKQ</sequence>
<gene>
    <name evidence="1" type="ORF">A2822_01120</name>
</gene>
<accession>A0A1G2HRN3</accession>
<evidence type="ECO:0000313" key="2">
    <source>
        <dbReference type="Proteomes" id="UP000178774"/>
    </source>
</evidence>
<protein>
    <submittedName>
        <fullName evidence="1">Uncharacterized protein</fullName>
    </submittedName>
</protein>
<organism evidence="1 2">
    <name type="scientific">Candidatus Staskawiczbacteria bacterium RIFCSPHIGHO2_01_FULL_41_41</name>
    <dbReference type="NCBI Taxonomy" id="1802203"/>
    <lineage>
        <taxon>Bacteria</taxon>
        <taxon>Candidatus Staskawicziibacteriota</taxon>
    </lineage>
</organism>
<dbReference type="AlphaFoldDB" id="A0A1G2HRN3"/>
<name>A0A1G2HRN3_9BACT</name>
<dbReference type="EMBL" id="MHOP01000026">
    <property type="protein sequence ID" value="OGZ65192.1"/>
    <property type="molecule type" value="Genomic_DNA"/>
</dbReference>
<evidence type="ECO:0000313" key="1">
    <source>
        <dbReference type="EMBL" id="OGZ65192.1"/>
    </source>
</evidence>
<comment type="caution">
    <text evidence="1">The sequence shown here is derived from an EMBL/GenBank/DDBJ whole genome shotgun (WGS) entry which is preliminary data.</text>
</comment>
<reference evidence="1 2" key="1">
    <citation type="journal article" date="2016" name="Nat. Commun.">
        <title>Thousands of microbial genomes shed light on interconnected biogeochemical processes in an aquifer system.</title>
        <authorList>
            <person name="Anantharaman K."/>
            <person name="Brown C.T."/>
            <person name="Hug L.A."/>
            <person name="Sharon I."/>
            <person name="Castelle C.J."/>
            <person name="Probst A.J."/>
            <person name="Thomas B.C."/>
            <person name="Singh A."/>
            <person name="Wilkins M.J."/>
            <person name="Karaoz U."/>
            <person name="Brodie E.L."/>
            <person name="Williams K.H."/>
            <person name="Hubbard S.S."/>
            <person name="Banfield J.F."/>
        </authorList>
    </citation>
    <scope>NUCLEOTIDE SEQUENCE [LARGE SCALE GENOMIC DNA]</scope>
</reference>